<organism evidence="1 2">
    <name type="scientific">Rhodococcus baikonurensis</name>
    <dbReference type="NCBI Taxonomy" id="172041"/>
    <lineage>
        <taxon>Bacteria</taxon>
        <taxon>Bacillati</taxon>
        <taxon>Actinomycetota</taxon>
        <taxon>Actinomycetes</taxon>
        <taxon>Mycobacteriales</taxon>
        <taxon>Nocardiaceae</taxon>
        <taxon>Rhodococcus</taxon>
        <taxon>Rhodococcus erythropolis group</taxon>
    </lineage>
</organism>
<dbReference type="RefSeq" id="WP_378374269.1">
    <property type="nucleotide sequence ID" value="NZ_JBHMAS010000006.1"/>
</dbReference>
<accession>A0ABV5XAU2</accession>
<evidence type="ECO:0000313" key="2">
    <source>
        <dbReference type="Proteomes" id="UP001589587"/>
    </source>
</evidence>
<keyword evidence="2" id="KW-1185">Reference proteome</keyword>
<protein>
    <submittedName>
        <fullName evidence="1">Uncharacterized protein</fullName>
    </submittedName>
</protein>
<evidence type="ECO:0000313" key="1">
    <source>
        <dbReference type="EMBL" id="MFB9779585.1"/>
    </source>
</evidence>
<comment type="caution">
    <text evidence="1">The sequence shown here is derived from an EMBL/GenBank/DDBJ whole genome shotgun (WGS) entry which is preliminary data.</text>
</comment>
<sequence length="113" mass="12070">MLPDIPFYPHRPQTDSAASEVDTFTVRDGVQWLGIDWDTYASAEKLTAGMHGGPLAAAILDARAAQSSDTSHARPGIVRGTTTAEDVLSKYGIDPADPAAAVRAFIGDRSRTW</sequence>
<gene>
    <name evidence="1" type="ORF">ACFFQ6_07820</name>
</gene>
<name>A0ABV5XAU2_9NOCA</name>
<dbReference type="EMBL" id="JBHMAS010000006">
    <property type="protein sequence ID" value="MFB9779585.1"/>
    <property type="molecule type" value="Genomic_DNA"/>
</dbReference>
<reference evidence="1 2" key="1">
    <citation type="submission" date="2024-09" db="EMBL/GenBank/DDBJ databases">
        <authorList>
            <person name="Sun Q."/>
            <person name="Mori K."/>
        </authorList>
    </citation>
    <scope>NUCLEOTIDE SEQUENCE [LARGE SCALE GENOMIC DNA]</scope>
    <source>
        <strain evidence="1 2">JCM 11411</strain>
    </source>
</reference>
<dbReference type="Proteomes" id="UP001589587">
    <property type="component" value="Unassembled WGS sequence"/>
</dbReference>
<proteinExistence type="predicted"/>